<accession>A0A1I6SP58</accession>
<dbReference type="Gene3D" id="2.60.40.3110">
    <property type="match status" value="1"/>
</dbReference>
<name>A0A1I6SP58_9CAUL</name>
<feature type="chain" id="PRO_5011573300" evidence="2">
    <location>
        <begin position="23"/>
        <end position="885"/>
    </location>
</feature>
<dbReference type="Gene3D" id="2.60.40.2610">
    <property type="entry name" value="Outer membrane usher protein FimD, plug domain"/>
    <property type="match status" value="1"/>
</dbReference>
<feature type="signal peptide" evidence="2">
    <location>
        <begin position="1"/>
        <end position="22"/>
    </location>
</feature>
<evidence type="ECO:0000313" key="4">
    <source>
        <dbReference type="Proteomes" id="UP000198788"/>
    </source>
</evidence>
<proteinExistence type="predicted"/>
<dbReference type="OrthoDB" id="499138at2"/>
<evidence type="ECO:0000256" key="1">
    <source>
        <dbReference type="SAM" id="MobiDB-lite"/>
    </source>
</evidence>
<organism evidence="3 4">
    <name type="scientific">Brevundimonas viscosa</name>
    <dbReference type="NCBI Taxonomy" id="871741"/>
    <lineage>
        <taxon>Bacteria</taxon>
        <taxon>Pseudomonadati</taxon>
        <taxon>Pseudomonadota</taxon>
        <taxon>Alphaproteobacteria</taxon>
        <taxon>Caulobacterales</taxon>
        <taxon>Caulobacteraceae</taxon>
        <taxon>Brevundimonas</taxon>
    </lineage>
</organism>
<feature type="region of interest" description="Disordered" evidence="1">
    <location>
        <begin position="67"/>
        <end position="92"/>
    </location>
</feature>
<dbReference type="STRING" id="871741.SAMN05192570_2629"/>
<keyword evidence="2" id="KW-0732">Signal</keyword>
<keyword evidence="4" id="KW-1185">Reference proteome</keyword>
<dbReference type="EMBL" id="FOZV01000005">
    <property type="protein sequence ID" value="SFS78721.1"/>
    <property type="molecule type" value="Genomic_DNA"/>
</dbReference>
<gene>
    <name evidence="3" type="ORF">SAMN05192570_2629</name>
</gene>
<feature type="compositionally biased region" description="Pro residues" evidence="1">
    <location>
        <begin position="76"/>
        <end position="89"/>
    </location>
</feature>
<dbReference type="InterPro" id="IPR000015">
    <property type="entry name" value="Fimb_usher"/>
</dbReference>
<dbReference type="AlphaFoldDB" id="A0A1I6SP58"/>
<dbReference type="Proteomes" id="UP000198788">
    <property type="component" value="Unassembled WGS sequence"/>
</dbReference>
<dbReference type="RefSeq" id="WP_143105818.1">
    <property type="nucleotide sequence ID" value="NZ_FOZV01000005.1"/>
</dbReference>
<evidence type="ECO:0000313" key="3">
    <source>
        <dbReference type="EMBL" id="SFS78721.1"/>
    </source>
</evidence>
<dbReference type="PANTHER" id="PTHR30451:SF5">
    <property type="entry name" value="SLR0019 PROTEIN"/>
    <property type="match status" value="1"/>
</dbReference>
<evidence type="ECO:0000256" key="2">
    <source>
        <dbReference type="SAM" id="SignalP"/>
    </source>
</evidence>
<dbReference type="GO" id="GO:0009297">
    <property type="term" value="P:pilus assembly"/>
    <property type="evidence" value="ECO:0007669"/>
    <property type="project" value="InterPro"/>
</dbReference>
<sequence>MKRPGISILLIAAGLPPGLAHAFSDAAADADLPIVTSARYGLTGVFDEALTVGAPLVLRQDPAPQAAGSLIVPGDASPPPPPQDAPPARPVDINPYDRDLNLTVPLTFNRRTLGEVDVLLTRDDRFIVASASFEELIAPLLNEQGRAELAGALEGRDGFEARDLASIGIVLDYDPTALSILVLRIDPAKRATQSLFDGGEPEEPALAPEPFSAYLNSTVVAFRRDPAGFNGAYPTPSVFLNGAVRYGHGVFEFDFQGREEQFLGTYEVDRRYARLVYDQPEDFRRWTLGDLETETRNRQGFVNIGGVGVTRQTRRFDSFRPGFLAGNREFILQSESTVRVIRNGVMLQEFRLDPGRYDISNLPLLTGSNDVELQIVDDAGRSSSVAYRSYLDAIDLEPGDYEYGAFLGVTSPFTVGSPDYSSGDLAFTGYFRKAFVDRPAIGVGLQVSPDVQMLDGETQYILAAGQRLSFDAAVSNGDLGFGYAGAVTYDFLIDRGEVVDQALLQLDYVSQEFANLGNPQGNSPIAFTLTGAYSRAFSDDLYGQLQVSYQGGRNGFEDSYLVGADLAYRVTETLTVQAGVRYQEVPGGPIDRDDFGFNIALTWQPRYDRRLDARYDSASKSGSVSYGQSVDNHVGAFGYSGQLNYSDGPVNASGSATYIANRFDATLSHTAFGRDFETVGDDQVTAAAVSSSIAYAGGKVAIGRRIGDSFAIVRGHPTLEGRQVITGDNLEGGRYQASSGALGPALANSLASYYNQSLRYDVVDAPSGYDLGEGIIRVHPSYRSGYSLEIGTNAFVSAVGSIVGLNDVPLALVSGRVRPADDPTSAGEPFFSNSVGRFAIQGLEPGKSYRVELFTTPRQVFEFQVPIDSDGLLNLQTISIQVPVS</sequence>
<reference evidence="4" key="1">
    <citation type="submission" date="2016-10" db="EMBL/GenBank/DDBJ databases">
        <authorList>
            <person name="Varghese N."/>
            <person name="Submissions S."/>
        </authorList>
    </citation>
    <scope>NUCLEOTIDE SEQUENCE [LARGE SCALE GENOMIC DNA]</scope>
    <source>
        <strain evidence="4">CGMCC 1.10683</strain>
    </source>
</reference>
<dbReference type="InterPro" id="IPR042186">
    <property type="entry name" value="FimD_plug_dom"/>
</dbReference>
<dbReference type="GO" id="GO:0009279">
    <property type="term" value="C:cell outer membrane"/>
    <property type="evidence" value="ECO:0007669"/>
    <property type="project" value="TreeGrafter"/>
</dbReference>
<dbReference type="GO" id="GO:0015473">
    <property type="term" value="F:fimbrial usher porin activity"/>
    <property type="evidence" value="ECO:0007669"/>
    <property type="project" value="InterPro"/>
</dbReference>
<protein>
    <submittedName>
        <fullName evidence="3">Outer membrane usher protein</fullName>
    </submittedName>
</protein>
<dbReference type="PANTHER" id="PTHR30451">
    <property type="entry name" value="OUTER MEMBRANE USHER PROTEIN"/>
    <property type="match status" value="1"/>
</dbReference>